<evidence type="ECO:0000256" key="1">
    <source>
        <dbReference type="ARBA" id="ARBA00022729"/>
    </source>
</evidence>
<evidence type="ECO:0000256" key="4">
    <source>
        <dbReference type="ARBA" id="ARBA00023295"/>
    </source>
</evidence>
<dbReference type="InterPro" id="IPR001919">
    <property type="entry name" value="CBD2"/>
</dbReference>
<dbReference type="GO" id="GO:0010411">
    <property type="term" value="P:xyloglucan metabolic process"/>
    <property type="evidence" value="ECO:0007669"/>
    <property type="project" value="TreeGrafter"/>
</dbReference>
<comment type="similarity">
    <text evidence="6">Belongs to the glycosyl hydrolase 74 family.</text>
</comment>
<dbReference type="EMBL" id="WHUF01000001">
    <property type="protein sequence ID" value="MQA18477.1"/>
    <property type="molecule type" value="Genomic_DNA"/>
</dbReference>
<evidence type="ECO:0000256" key="5">
    <source>
        <dbReference type="ARBA" id="ARBA00023326"/>
    </source>
</evidence>
<dbReference type="GO" id="GO:0004553">
    <property type="term" value="F:hydrolase activity, hydrolyzing O-glycosyl compounds"/>
    <property type="evidence" value="ECO:0007669"/>
    <property type="project" value="InterPro"/>
</dbReference>
<dbReference type="SMART" id="SM00637">
    <property type="entry name" value="CBD_II"/>
    <property type="match status" value="1"/>
</dbReference>
<dbReference type="Gene3D" id="2.130.10.10">
    <property type="entry name" value="YVTN repeat-like/Quinoprotein amine dehydrogenase"/>
    <property type="match status" value="2"/>
</dbReference>
<evidence type="ECO:0000313" key="9">
    <source>
        <dbReference type="EMBL" id="MQA18477.1"/>
    </source>
</evidence>
<dbReference type="PROSITE" id="PS51173">
    <property type="entry name" value="CBM2"/>
    <property type="match status" value="1"/>
</dbReference>
<evidence type="ECO:0000256" key="2">
    <source>
        <dbReference type="ARBA" id="ARBA00022801"/>
    </source>
</evidence>
<dbReference type="InterPro" id="IPR008965">
    <property type="entry name" value="CBM2/CBM3_carb-bd_dom_sf"/>
</dbReference>
<dbReference type="Gene3D" id="2.60.40.290">
    <property type="match status" value="1"/>
</dbReference>
<dbReference type="AlphaFoldDB" id="A0A843SCQ0"/>
<dbReference type="SUPFAM" id="SSF49384">
    <property type="entry name" value="Carbohydrate-binding domain"/>
    <property type="match status" value="1"/>
</dbReference>
<organism evidence="9 10">
    <name type="scientific">Rugamonas rivuli</name>
    <dbReference type="NCBI Taxonomy" id="2743358"/>
    <lineage>
        <taxon>Bacteria</taxon>
        <taxon>Pseudomonadati</taxon>
        <taxon>Pseudomonadota</taxon>
        <taxon>Betaproteobacteria</taxon>
        <taxon>Burkholderiales</taxon>
        <taxon>Oxalobacteraceae</taxon>
        <taxon>Telluria group</taxon>
        <taxon>Rugamonas</taxon>
    </lineage>
</organism>
<gene>
    <name evidence="9" type="ORF">GEV01_02995</name>
</gene>
<protein>
    <submittedName>
        <fullName evidence="9">Exo-alpha-sialidase</fullName>
    </submittedName>
</protein>
<dbReference type="SUPFAM" id="SSF110296">
    <property type="entry name" value="Oligoxyloglucan reducing end-specific cellobiohydrolase"/>
    <property type="match status" value="2"/>
</dbReference>
<proteinExistence type="inferred from homology"/>
<comment type="caution">
    <text evidence="9">The sequence shown here is derived from an EMBL/GenBank/DDBJ whole genome shotgun (WGS) entry which is preliminary data.</text>
</comment>
<dbReference type="PANTHER" id="PTHR43739:SF2">
    <property type="entry name" value="OLIGOXYLOGLUCAN-REDUCING END-SPECIFIC XYLOGLUCANASE-RELATED"/>
    <property type="match status" value="1"/>
</dbReference>
<keyword evidence="5" id="KW-0624">Polysaccharide degradation</keyword>
<evidence type="ECO:0000256" key="3">
    <source>
        <dbReference type="ARBA" id="ARBA00023277"/>
    </source>
</evidence>
<dbReference type="InterPro" id="IPR015943">
    <property type="entry name" value="WD40/YVTN_repeat-like_dom_sf"/>
</dbReference>
<evidence type="ECO:0000256" key="6">
    <source>
        <dbReference type="ARBA" id="ARBA00037986"/>
    </source>
</evidence>
<sequence>MRGRFMRLKKNLGCLTAGLLMAFGATAETYHWDAVAMGSGGFVTGVIPSKSERGVVFARTDVGGAYRWEPQTGRWTALSNWLGESDTGLMGAESLAIDPRNAANVYILAGTSYFSNGKTVIMRSNDYGRHFTLTDVTAQFKAHGNGMGRQNGEKLQVDPGSGNVLFVGTRRDGLFKSTDSGATWTRVNGLNVTSTPNDNGISFVLLDPASVTQGTAKRIYVGVSRFGTVGPNLYFSKDGGVSFAPVAGAPSGLMPQRAAITAKGRLYLTYANGAGPHQGTGEPMTTGQMWEYNSVGGAWTNITPAGYSNAFGGISVDPGNPKHLVASTINTWWTQQQQPATYGDRIFTSLDAGRSWTDVVGRGMTVDPNGMEWSRSTAIHWAGSIEFDPFDPKTVWVVSGQGLFKTSDIDATTSSWKFDTVGMEETGVYAAESIPGGPLMTVTGDVDGFLNSAPDQYGPRHTPNIGTNTGMAVAAQAPHVLARVGWSQLYVSTNMGASWQPAPSVKGGGGNLALSADGFVLLHSPDSSSTSYRSTDFGANWTAVVGLAVNNANPVADKVNPAKFYVYDKDSGQLLVSSDGGASFSPKARLAAGGSTWVRTTPGRDGDLWVCLDSKGLSHSTDSGATFTSVAGINACAAMGLGKEAPGADYPTLYMWGAVGSARGMLRSTDQGAHWDRINDDQHQYGGPLSGAWVTGDMNTYGTVYMSTNGRGSAYGKIDPDGDVQVVPQVPAAPGGGSAECKYVVTNGWWGGHMAEVRITNQGASVIHGWTVNWRYSDNSSVSSAWNGVVTGTAPNFSATDGQGWNHDIYPGQTATVGMVVGGQVGPDFTAIPAVTGDVCK</sequence>
<dbReference type="PANTHER" id="PTHR43739">
    <property type="entry name" value="XYLOGLUCANASE (EUROFUNG)"/>
    <property type="match status" value="1"/>
</dbReference>
<feature type="signal peptide" evidence="7">
    <location>
        <begin position="1"/>
        <end position="27"/>
    </location>
</feature>
<keyword evidence="10" id="KW-1185">Reference proteome</keyword>
<dbReference type="GO" id="GO:0000272">
    <property type="term" value="P:polysaccharide catabolic process"/>
    <property type="evidence" value="ECO:0007669"/>
    <property type="project" value="UniProtKB-KW"/>
</dbReference>
<dbReference type="InterPro" id="IPR052025">
    <property type="entry name" value="Xyloglucanase_GH74"/>
</dbReference>
<feature type="domain" description="CBM2" evidence="8">
    <location>
        <begin position="730"/>
        <end position="841"/>
    </location>
</feature>
<accession>A0A843SCQ0</accession>
<feature type="chain" id="PRO_5032503083" evidence="7">
    <location>
        <begin position="28"/>
        <end position="841"/>
    </location>
</feature>
<keyword evidence="3" id="KW-0119">Carbohydrate metabolism</keyword>
<dbReference type="InterPro" id="IPR012291">
    <property type="entry name" value="CBM2_carb-bd_dom_sf"/>
</dbReference>
<keyword evidence="4" id="KW-0326">Glycosidase</keyword>
<evidence type="ECO:0000256" key="7">
    <source>
        <dbReference type="SAM" id="SignalP"/>
    </source>
</evidence>
<reference evidence="9 10" key="1">
    <citation type="submission" date="2019-10" db="EMBL/GenBank/DDBJ databases">
        <title>Two novel species isolated from a subtropical stream in China.</title>
        <authorList>
            <person name="Lu H."/>
        </authorList>
    </citation>
    <scope>NUCLEOTIDE SEQUENCE [LARGE SCALE GENOMIC DNA]</scope>
    <source>
        <strain evidence="9 10">FT103W</strain>
    </source>
</reference>
<evidence type="ECO:0000259" key="8">
    <source>
        <dbReference type="PROSITE" id="PS51173"/>
    </source>
</evidence>
<name>A0A843SCQ0_9BURK</name>
<keyword evidence="1 7" id="KW-0732">Signal</keyword>
<dbReference type="GO" id="GO:0030247">
    <property type="term" value="F:polysaccharide binding"/>
    <property type="evidence" value="ECO:0007669"/>
    <property type="project" value="UniProtKB-UniRule"/>
</dbReference>
<dbReference type="Proteomes" id="UP000444318">
    <property type="component" value="Unassembled WGS sequence"/>
</dbReference>
<keyword evidence="2" id="KW-0378">Hydrolase</keyword>
<evidence type="ECO:0000313" key="10">
    <source>
        <dbReference type="Proteomes" id="UP000444318"/>
    </source>
</evidence>
<dbReference type="Pfam" id="PF00553">
    <property type="entry name" value="CBM_2"/>
    <property type="match status" value="1"/>
</dbReference>